<dbReference type="EMBL" id="CP007128">
    <property type="protein sequence ID" value="AHG89794.1"/>
    <property type="molecule type" value="Genomic_DNA"/>
</dbReference>
<dbReference type="HOGENOM" id="CLU_120387_0_0_0"/>
<gene>
    <name evidence="4" type="ORF">J421_2257</name>
</gene>
<keyword evidence="2" id="KW-0012">Acyltransferase</keyword>
<dbReference type="SUPFAM" id="SSF55729">
    <property type="entry name" value="Acyl-CoA N-acyltransferases (Nat)"/>
    <property type="match status" value="1"/>
</dbReference>
<keyword evidence="5" id="KW-1185">Reference proteome</keyword>
<dbReference type="InParanoid" id="W0RFD7"/>
<feature type="domain" description="N-acetyltransferase" evidence="3">
    <location>
        <begin position="3"/>
        <end position="136"/>
    </location>
</feature>
<dbReference type="InterPro" id="IPR050832">
    <property type="entry name" value="Bact_Acetyltransf"/>
</dbReference>
<dbReference type="OrthoDB" id="5197788at2"/>
<dbReference type="Proteomes" id="UP000019151">
    <property type="component" value="Chromosome"/>
</dbReference>
<dbReference type="eggNOG" id="COG1246">
    <property type="taxonomic scope" value="Bacteria"/>
</dbReference>
<dbReference type="STRING" id="861299.J421_2257"/>
<dbReference type="InterPro" id="IPR016181">
    <property type="entry name" value="Acyl_CoA_acyltransferase"/>
</dbReference>
<name>W0RFD7_9BACT</name>
<sequence length="147" mass="15582">MTATLRTARPDDLPAVTRLLQDSALPLDGVAESLPGFVVAEAEGALVGVAGLEVCCEHALLRSVAVDEAWRGHGIGRALVARVVSDAEARGIHALYLLTTTADRYFPSFGFRQIPRDEVPDDVRATAEFRSACPASATVMTRAVHAA</sequence>
<dbReference type="PROSITE" id="PS51186">
    <property type="entry name" value="GNAT"/>
    <property type="match status" value="1"/>
</dbReference>
<dbReference type="PANTHER" id="PTHR43877">
    <property type="entry name" value="AMINOALKYLPHOSPHONATE N-ACETYLTRANSFERASE-RELATED-RELATED"/>
    <property type="match status" value="1"/>
</dbReference>
<keyword evidence="1 4" id="KW-0808">Transferase</keyword>
<organism evidence="4 5">
    <name type="scientific">Gemmatirosa kalamazoonensis</name>
    <dbReference type="NCBI Taxonomy" id="861299"/>
    <lineage>
        <taxon>Bacteria</taxon>
        <taxon>Pseudomonadati</taxon>
        <taxon>Gemmatimonadota</taxon>
        <taxon>Gemmatimonadia</taxon>
        <taxon>Gemmatimonadales</taxon>
        <taxon>Gemmatimonadaceae</taxon>
        <taxon>Gemmatirosa</taxon>
    </lineage>
</organism>
<reference evidence="4 5" key="1">
    <citation type="journal article" date="2014" name="Genome Announc.">
        <title>Genome Sequence and Methylome of Soil Bacterium Gemmatirosa kalamazoonensis KBS708T, a Member of the Rarely Cultivated Gemmatimonadetes Phylum.</title>
        <authorList>
            <person name="Debruyn J.M."/>
            <person name="Radosevich M."/>
            <person name="Wommack K.E."/>
            <person name="Polson S.W."/>
            <person name="Hauser L.J."/>
            <person name="Fawaz M.N."/>
            <person name="Korlach J."/>
            <person name="Tsai Y.C."/>
        </authorList>
    </citation>
    <scope>NUCLEOTIDE SEQUENCE [LARGE SCALE GENOMIC DNA]</scope>
    <source>
        <strain evidence="4 5">KBS708</strain>
    </source>
</reference>
<evidence type="ECO:0000259" key="3">
    <source>
        <dbReference type="PROSITE" id="PS51186"/>
    </source>
</evidence>
<dbReference type="Gene3D" id="3.40.630.30">
    <property type="match status" value="1"/>
</dbReference>
<dbReference type="NCBIfam" id="NF040501">
    <property type="entry name" value="resist_ArsN2"/>
    <property type="match status" value="1"/>
</dbReference>
<dbReference type="RefSeq" id="WP_025411280.1">
    <property type="nucleotide sequence ID" value="NZ_CP007128.1"/>
</dbReference>
<evidence type="ECO:0000256" key="2">
    <source>
        <dbReference type="ARBA" id="ARBA00023315"/>
    </source>
</evidence>
<accession>W0RFD7</accession>
<proteinExistence type="predicted"/>
<dbReference type="Pfam" id="PF13508">
    <property type="entry name" value="Acetyltransf_7"/>
    <property type="match status" value="1"/>
</dbReference>
<evidence type="ECO:0000256" key="1">
    <source>
        <dbReference type="ARBA" id="ARBA00022679"/>
    </source>
</evidence>
<dbReference type="AlphaFoldDB" id="W0RFD7"/>
<dbReference type="KEGG" id="gba:J421_2257"/>
<dbReference type="GO" id="GO:0016747">
    <property type="term" value="F:acyltransferase activity, transferring groups other than amino-acyl groups"/>
    <property type="evidence" value="ECO:0007669"/>
    <property type="project" value="InterPro"/>
</dbReference>
<dbReference type="CDD" id="cd04301">
    <property type="entry name" value="NAT_SF"/>
    <property type="match status" value="1"/>
</dbReference>
<dbReference type="InterPro" id="IPR000182">
    <property type="entry name" value="GNAT_dom"/>
</dbReference>
<protein>
    <submittedName>
        <fullName evidence="4">GCN5-related N-acetyltransferase</fullName>
    </submittedName>
</protein>
<evidence type="ECO:0000313" key="4">
    <source>
        <dbReference type="EMBL" id="AHG89794.1"/>
    </source>
</evidence>
<evidence type="ECO:0000313" key="5">
    <source>
        <dbReference type="Proteomes" id="UP000019151"/>
    </source>
</evidence>